<keyword evidence="1" id="KW-0732">Signal</keyword>
<dbReference type="Proteomes" id="UP000032229">
    <property type="component" value="Chromosome"/>
</dbReference>
<dbReference type="SUPFAM" id="SSF49464">
    <property type="entry name" value="Carboxypeptidase regulatory domain-like"/>
    <property type="match status" value="1"/>
</dbReference>
<reference evidence="2 3" key="1">
    <citation type="submission" date="2014-02" db="EMBL/GenBank/DDBJ databases">
        <authorList>
            <person name="Young C.-C."/>
            <person name="Hameed A."/>
            <person name="Huang H.-C."/>
            <person name="Shahina M."/>
        </authorList>
    </citation>
    <scope>NUCLEOTIDE SEQUENCE [LARGE SCALE GENOMIC DNA]</scope>
    <source>
        <strain evidence="2 3">CC-SAMT-1</strain>
    </source>
</reference>
<evidence type="ECO:0000256" key="1">
    <source>
        <dbReference type="SAM" id="SignalP"/>
    </source>
</evidence>
<gene>
    <name evidence="2" type="ORF">AW14_04325</name>
</gene>
<dbReference type="STRING" id="1454006.AW14_04325"/>
<dbReference type="InterPro" id="IPR008969">
    <property type="entry name" value="CarboxyPept-like_regulatory"/>
</dbReference>
<dbReference type="HOGENOM" id="CLU_012729_1_0_10"/>
<proteinExistence type="predicted"/>
<organism evidence="2 3">
    <name type="scientific">Siansivirga zeaxanthinifaciens CC-SAMT-1</name>
    <dbReference type="NCBI Taxonomy" id="1454006"/>
    <lineage>
        <taxon>Bacteria</taxon>
        <taxon>Pseudomonadati</taxon>
        <taxon>Bacteroidota</taxon>
        <taxon>Flavobacteriia</taxon>
        <taxon>Flavobacteriales</taxon>
        <taxon>Flavobacteriaceae</taxon>
        <taxon>Siansivirga</taxon>
    </lineage>
</organism>
<name>A0A0C5WJQ2_9FLAO</name>
<dbReference type="PATRIC" id="fig|1454006.5.peg.841"/>
<evidence type="ECO:0000313" key="2">
    <source>
        <dbReference type="EMBL" id="AJR02975.1"/>
    </source>
</evidence>
<dbReference type="OrthoDB" id="603275at2"/>
<dbReference type="KEGG" id="sze:AW14_04325"/>
<dbReference type="RefSeq" id="WP_044637680.1">
    <property type="nucleotide sequence ID" value="NZ_CP007202.1"/>
</dbReference>
<feature type="chain" id="PRO_5002184433" description="TonB-dependent receptor" evidence="1">
    <location>
        <begin position="20"/>
        <end position="892"/>
    </location>
</feature>
<protein>
    <recommendedName>
        <fullName evidence="4">TonB-dependent receptor</fullName>
    </recommendedName>
</protein>
<feature type="signal peptide" evidence="1">
    <location>
        <begin position="1"/>
        <end position="19"/>
    </location>
</feature>
<dbReference type="AlphaFoldDB" id="A0A0C5WJQ2"/>
<evidence type="ECO:0000313" key="3">
    <source>
        <dbReference type="Proteomes" id="UP000032229"/>
    </source>
</evidence>
<dbReference type="SUPFAM" id="SSF56935">
    <property type="entry name" value="Porins"/>
    <property type="match status" value="1"/>
</dbReference>
<sequence length="892" mass="102841">MNKTFYLITIFLLSYIANAQQIIVSGKVTDTLQNPLAYANILAIPENDNEVVTFAITQENGTYKLGLSKNQTYNVTVSYLGFKQQTVSITTTNQDLFKDFILKENPDQLDEVTLNYTPPITVKKDTITYKLDAFTTGEERKLREALKKLPGVEVDKAGNVIVQGKKVTKVLVENETFFTGDSKLAVNNIPADAVDKVEILDNYNDIAMLKGLQDTEDMAMNIKLKEEKKKFTFGDVEVGAGIKNRYLVHPNLFYYSPKTNVNFIGDLNNQGIKSFSFRDYLEFEGGFSKLMNDAGSYFSLFNSDFAQYLNNQDYTANTNQFGALNIRQSINNVTDISGYVITSKSKTETQSETLNEYVNVQNSFFEERTVNNNLNNFFTIAKLTLDYDPSFNEDFAYNSFVKLTNNDSNGFITTINPNQNNSISTLTDVVGINLKQNVNYSRKLSKDHTLTLEATYNFQNDKPFTEWLTNRQILQGLIPLVNDTFYNIFQTKKSNSHSFNAIIKDYWVLNNFNHLYTSVGLNTAFNSFFNEDLQKLSNGNTNNFSTNGFGNDFGYNFVDTFMGLEYKFQIGIATFKPMLYYHFYNWNTKQFQDTFSNSKALLLPQFTTKIEFNNSEKINFKYALNARFPSIERLSNNFILSSFNSVFKGDTTLENQLYHTVSLSYYKFSLFKNLNLNVNTSFNKKVKHFKNVTQLDGINQFNTQILFNEPEYNWSVNGGISKKINKIRYNIRSRFNYNDFYQILNNNTQLNISKSVSSTFSAETFFKNYPNIEAGFTKDFNNYRSIGNITNFENNQFFVKLEYDFLKDFIFKADYSFDNYKNKNNGIANTFDTANASLFYQKEDTPWGFEINATNLFNVTFKQQNSFNSFLISDNKTFILPRIIMFKIAYKL</sequence>
<evidence type="ECO:0008006" key="4">
    <source>
        <dbReference type="Google" id="ProtNLM"/>
    </source>
</evidence>
<keyword evidence="3" id="KW-1185">Reference proteome</keyword>
<dbReference type="Gene3D" id="2.60.40.1120">
    <property type="entry name" value="Carboxypeptidase-like, regulatory domain"/>
    <property type="match status" value="1"/>
</dbReference>
<dbReference type="EMBL" id="CP007202">
    <property type="protein sequence ID" value="AJR02975.1"/>
    <property type="molecule type" value="Genomic_DNA"/>
</dbReference>
<dbReference type="Pfam" id="PF13620">
    <property type="entry name" value="CarboxypepD_reg"/>
    <property type="match status" value="1"/>
</dbReference>
<accession>A0A0C5WJQ2</accession>